<keyword evidence="3" id="KW-1185">Reference proteome</keyword>
<feature type="compositionally biased region" description="Pro residues" evidence="1">
    <location>
        <begin position="81"/>
        <end position="90"/>
    </location>
</feature>
<evidence type="ECO:0000313" key="3">
    <source>
        <dbReference type="Proteomes" id="UP000124452"/>
    </source>
</evidence>
<proteinExistence type="predicted"/>
<dbReference type="KEGG" id="vg:23104167"/>
<dbReference type="EMBL" id="KM924295">
    <property type="protein sequence ID" value="AIU39555.1"/>
    <property type="molecule type" value="Genomic_DNA"/>
</dbReference>
<dbReference type="Proteomes" id="UP000124452">
    <property type="component" value="Segment"/>
</dbReference>
<sequence>MSLEEKDFSDCLEFFARPLPELLSGLVAGSLGEARADPKESLGRRAERAAVVLELTGTECIKEVIFGQREKVVAGTRRGPPRPQPSPPPSSGAGVPMDVTTCG</sequence>
<dbReference type="GeneID" id="23104167"/>
<accession>A0A0B4Q614</accession>
<reference evidence="2 3" key="1">
    <citation type="journal article" date="2015" name="Genome Announc.">
        <title>Genome sequences of equid herpesviruses 2 and 5.</title>
        <authorList>
            <person name="Wilkie G.S."/>
            <person name="Kerr K."/>
            <person name="Stewart J.P."/>
            <person name="Studdert M.J."/>
            <person name="Davison A.J."/>
        </authorList>
    </citation>
    <scope>NUCLEOTIDE SEQUENCE [LARGE SCALE GENOMIC DNA]</scope>
    <source>
        <strain evidence="2">2-141/67</strain>
    </source>
</reference>
<evidence type="ECO:0000256" key="1">
    <source>
        <dbReference type="SAM" id="MobiDB-lite"/>
    </source>
</evidence>
<organism evidence="2 3">
    <name type="scientific">Equid gammaherpesvirus 5</name>
    <dbReference type="NCBI Taxonomy" id="10371"/>
    <lineage>
        <taxon>Viruses</taxon>
        <taxon>Duplodnaviria</taxon>
        <taxon>Heunggongvirae</taxon>
        <taxon>Peploviricota</taxon>
        <taxon>Herviviricetes</taxon>
        <taxon>Herpesvirales</taxon>
        <taxon>Orthoherpesviridae</taxon>
        <taxon>Gammaherpesvirinae</taxon>
        <taxon>Percavirus</taxon>
        <taxon>Percavirus equidgamma5</taxon>
    </lineage>
</organism>
<gene>
    <name evidence="2" type="primary">ORF30</name>
</gene>
<dbReference type="RefSeq" id="YP_009118420.1">
    <property type="nucleotide sequence ID" value="NC_026421.1"/>
</dbReference>
<evidence type="ECO:0000313" key="2">
    <source>
        <dbReference type="EMBL" id="AIU39555.1"/>
    </source>
</evidence>
<protein>
    <submittedName>
        <fullName evidence="2">Protein UL91</fullName>
    </submittedName>
</protein>
<feature type="region of interest" description="Disordered" evidence="1">
    <location>
        <begin position="72"/>
        <end position="103"/>
    </location>
</feature>
<dbReference type="Pfam" id="PF05338">
    <property type="entry name" value="DUF717"/>
    <property type="match status" value="1"/>
</dbReference>
<dbReference type="InterPro" id="IPR008002">
    <property type="entry name" value="Herpes_Orf30"/>
</dbReference>
<name>A0A0B4Q614_9GAMA</name>
<dbReference type="OrthoDB" id="28648at10239"/>